<evidence type="ECO:0000259" key="7">
    <source>
        <dbReference type="Pfam" id="PF13890"/>
    </source>
</evidence>
<evidence type="ECO:0000256" key="6">
    <source>
        <dbReference type="SAM" id="MobiDB-lite"/>
    </source>
</evidence>
<dbReference type="GO" id="GO:0005096">
    <property type="term" value="F:GTPase activator activity"/>
    <property type="evidence" value="ECO:0007669"/>
    <property type="project" value="UniProtKB-KW"/>
</dbReference>
<evidence type="ECO:0000256" key="5">
    <source>
        <dbReference type="ARBA" id="ARBA00022490"/>
    </source>
</evidence>
<feature type="non-terminal residue" evidence="8">
    <location>
        <position position="1"/>
    </location>
</feature>
<evidence type="ECO:0000313" key="8">
    <source>
        <dbReference type="EMBL" id="GMT36335.1"/>
    </source>
</evidence>
<dbReference type="EMBL" id="BTSY01000007">
    <property type="protein sequence ID" value="GMT36335.1"/>
    <property type="molecule type" value="Genomic_DNA"/>
</dbReference>
<reference evidence="8" key="1">
    <citation type="submission" date="2023-10" db="EMBL/GenBank/DDBJ databases">
        <title>Genome assembly of Pristionchus species.</title>
        <authorList>
            <person name="Yoshida K."/>
            <person name="Sommer R.J."/>
        </authorList>
    </citation>
    <scope>NUCLEOTIDE SEQUENCE</scope>
    <source>
        <strain evidence="8">RS5133</strain>
    </source>
</reference>
<sequence length="876" mass="100368">KMEIFPNDDDVFEIDDFTVVSPLETLVSAIEVAIHDMNLEGSRTNYDVAKLPRDWELEMSERRIVYESNSFLVRWFRPNVEVAEDLSEMKDDEDEYEMRNESEEEKKNLAHYCSAAHQISVPSLDFSTKNNLCAMYGVAEFLVLLGEHTTNDRIATIEQKDFVMSAVRCALNNTNCELPFFVLCGAPDRELYFGSAECRTQTMSFLPAHLHQISPRHTNLTGLIALMKEKVRSRASVVDFEEVRASIRFEYHFQEPDRPRKTIYGDEKKLIRDCRDCRHALELTLVCLWPHLPETRIHENESFSNLEPADSCHWEIFANFLPRHQPFAHILKTALAHCLNESSPPAKELFTLPPTEEAAVKEATKLMDQISLKTEDWSNLLGGEVLSEVTDEDRRYPSWSTLAALQSNSTTDPRLAKCLDELRHSKVAAPRSIAARLAVQMSHVIEDESDIAVKWISFVRLLRQHWENNQQLPGLASVGAPNLGSCIFNQKLEMLQCCIKARLQRMAYYDNHTNEEFFDAEENLEDSAESKDADRSPCGREKKLGETRLHHRPEVPLYVPETQMPCPMTEDMVAAHAEHLSTLKEGAERTEAQLGLLRSDMQAFKAANPGCDIVDFIRWHSPKDFDEETGELSDRMRIVDNAWERCWKEASPLPAIHQQPHFNEATVAEGILSLFEHATIAQVCDWLLPILFHQTTLQLINEDDAVIVEAEGALMSSLVCRATRDNNQPAKQSYYQALHHIRKYERLAHFHGHLWKTFWRQQFLKKKKEEDEIRRLVKAIIKESDEDRPLDAMFRTGVLLPGAASHFLGEIIAGDFQGQNGLLHKNQAPARKSYVLYWNAPVPSASSRIQPQRIFANIEYENHRICSATTNDAVFM</sequence>
<proteinExistence type="inferred from homology"/>
<evidence type="ECO:0000256" key="3">
    <source>
        <dbReference type="ARBA" id="ARBA00015817"/>
    </source>
</evidence>
<dbReference type="GO" id="GO:0005737">
    <property type="term" value="C:cytoplasm"/>
    <property type="evidence" value="ECO:0007669"/>
    <property type="project" value="UniProtKB-SubCell"/>
</dbReference>
<evidence type="ECO:0000256" key="4">
    <source>
        <dbReference type="ARBA" id="ARBA00022468"/>
    </source>
</evidence>
<dbReference type="InterPro" id="IPR045700">
    <property type="entry name" value="Rab3GAP1"/>
</dbReference>
<accession>A0AAV5WXV0</accession>
<dbReference type="Pfam" id="PF13890">
    <property type="entry name" value="Rab3-GTPase_cat"/>
    <property type="match status" value="1"/>
</dbReference>
<dbReference type="Proteomes" id="UP001432322">
    <property type="component" value="Unassembled WGS sequence"/>
</dbReference>
<comment type="subcellular location">
    <subcellularLocation>
        <location evidence="1">Cytoplasm</location>
    </subcellularLocation>
</comment>
<gene>
    <name evidence="8" type="ORF">PFISCL1PPCAC_27632</name>
</gene>
<dbReference type="InterPro" id="IPR026147">
    <property type="entry name" value="Rab3GAP1_conserved"/>
</dbReference>
<dbReference type="PANTHER" id="PTHR21422:SF9">
    <property type="entry name" value="RAB3 GTPASE-ACTIVATING PROTEIN CATALYTIC SUBUNIT"/>
    <property type="match status" value="1"/>
</dbReference>
<evidence type="ECO:0000313" key="9">
    <source>
        <dbReference type="Proteomes" id="UP001432322"/>
    </source>
</evidence>
<name>A0AAV5WXV0_9BILA</name>
<protein>
    <recommendedName>
        <fullName evidence="3">Rab3 GTPase-activating protein catalytic subunit</fullName>
    </recommendedName>
</protein>
<comment type="caution">
    <text evidence="8">The sequence shown here is derived from an EMBL/GenBank/DDBJ whole genome shotgun (WGS) entry which is preliminary data.</text>
</comment>
<dbReference type="AlphaFoldDB" id="A0AAV5WXV0"/>
<feature type="domain" description="Rab3GAP catalytic subunit conserved" evidence="7">
    <location>
        <begin position="535"/>
        <end position="676"/>
    </location>
</feature>
<keyword evidence="9" id="KW-1185">Reference proteome</keyword>
<comment type="similarity">
    <text evidence="2">Belongs to the Rab3-GAP catalytic subunit family.</text>
</comment>
<keyword evidence="5" id="KW-0963">Cytoplasm</keyword>
<evidence type="ECO:0000256" key="1">
    <source>
        <dbReference type="ARBA" id="ARBA00004496"/>
    </source>
</evidence>
<keyword evidence="4" id="KW-0343">GTPase activation</keyword>
<feature type="region of interest" description="Disordered" evidence="6">
    <location>
        <begin position="522"/>
        <end position="546"/>
    </location>
</feature>
<dbReference type="PANTHER" id="PTHR21422">
    <property type="entry name" value="RAB3 GTPASE-ACTIVATING PROTEIN CATALYTIC SUBUNIT"/>
    <property type="match status" value="1"/>
</dbReference>
<evidence type="ECO:0000256" key="2">
    <source>
        <dbReference type="ARBA" id="ARBA00008856"/>
    </source>
</evidence>
<organism evidence="8 9">
    <name type="scientific">Pristionchus fissidentatus</name>
    <dbReference type="NCBI Taxonomy" id="1538716"/>
    <lineage>
        <taxon>Eukaryota</taxon>
        <taxon>Metazoa</taxon>
        <taxon>Ecdysozoa</taxon>
        <taxon>Nematoda</taxon>
        <taxon>Chromadorea</taxon>
        <taxon>Rhabditida</taxon>
        <taxon>Rhabditina</taxon>
        <taxon>Diplogasteromorpha</taxon>
        <taxon>Diplogasteroidea</taxon>
        <taxon>Neodiplogasteridae</taxon>
        <taxon>Pristionchus</taxon>
    </lineage>
</organism>
<feature type="compositionally biased region" description="Basic and acidic residues" evidence="6">
    <location>
        <begin position="528"/>
        <end position="546"/>
    </location>
</feature>